<keyword evidence="5" id="KW-1185">Reference proteome</keyword>
<name>A0AB34HF74_ESCRO</name>
<feature type="signal peptide" evidence="2">
    <location>
        <begin position="1"/>
        <end position="18"/>
    </location>
</feature>
<protein>
    <recommendedName>
        <fullName evidence="3">FHF complex subunit HOOK-interacting protein C-terminal domain-containing protein</fullName>
    </recommendedName>
</protein>
<dbReference type="Pfam" id="PF19314">
    <property type="entry name" value="DUF5917"/>
    <property type="match status" value="1"/>
</dbReference>
<evidence type="ECO:0000259" key="3">
    <source>
        <dbReference type="Pfam" id="PF19314"/>
    </source>
</evidence>
<accession>A0AB34HF74</accession>
<comment type="caution">
    <text evidence="4">The sequence shown here is derived from an EMBL/GenBank/DDBJ whole genome shotgun (WGS) entry which is preliminary data.</text>
</comment>
<sequence length="156" mass="17774">MAFFHLSFLCLVPDEAKSSYHVEGTGYDTYLRDAHRQVREPYDVNLQVTSVLSRLSLFPHPHIHEYLLDPYVNLASGCRSLFSVIVRVVGDLMVRIQRIQDFTPKLLLVRKRLLGLEPEGPIIEHITLLEGVIVLEEFCKELAAIAFVKYHAASTP</sequence>
<dbReference type="PANTHER" id="PTHR21705">
    <property type="entry name" value="RAI16 PROTEIN-RELATED"/>
    <property type="match status" value="1"/>
</dbReference>
<dbReference type="AlphaFoldDB" id="A0AB34HF74"/>
<evidence type="ECO:0000256" key="2">
    <source>
        <dbReference type="SAM" id="SignalP"/>
    </source>
</evidence>
<dbReference type="Proteomes" id="UP001159641">
    <property type="component" value="Unassembled WGS sequence"/>
</dbReference>
<gene>
    <name evidence="4" type="ORF">J1605_022087</name>
</gene>
<organism evidence="4 5">
    <name type="scientific">Eschrichtius robustus</name>
    <name type="common">California gray whale</name>
    <name type="synonym">Eschrichtius gibbosus</name>
    <dbReference type="NCBI Taxonomy" id="9764"/>
    <lineage>
        <taxon>Eukaryota</taxon>
        <taxon>Metazoa</taxon>
        <taxon>Chordata</taxon>
        <taxon>Craniata</taxon>
        <taxon>Vertebrata</taxon>
        <taxon>Euteleostomi</taxon>
        <taxon>Mammalia</taxon>
        <taxon>Eutheria</taxon>
        <taxon>Laurasiatheria</taxon>
        <taxon>Artiodactyla</taxon>
        <taxon>Whippomorpha</taxon>
        <taxon>Cetacea</taxon>
        <taxon>Mysticeti</taxon>
        <taxon>Eschrichtiidae</taxon>
        <taxon>Eschrichtius</taxon>
    </lineage>
</organism>
<feature type="chain" id="PRO_5044281637" description="FHF complex subunit HOOK-interacting protein C-terminal domain-containing protein" evidence="2">
    <location>
        <begin position="19"/>
        <end position="156"/>
    </location>
</feature>
<dbReference type="InterPro" id="IPR045668">
    <property type="entry name" value="FHIP_KELAA_motif"/>
</dbReference>
<evidence type="ECO:0000256" key="1">
    <source>
        <dbReference type="ARBA" id="ARBA00024336"/>
    </source>
</evidence>
<evidence type="ECO:0000313" key="4">
    <source>
        <dbReference type="EMBL" id="KAJ8789560.1"/>
    </source>
</evidence>
<proteinExistence type="inferred from homology"/>
<comment type="similarity">
    <text evidence="1">Belongs to the FHIP family.</text>
</comment>
<evidence type="ECO:0000313" key="5">
    <source>
        <dbReference type="Proteomes" id="UP001159641"/>
    </source>
</evidence>
<reference evidence="4 5" key="1">
    <citation type="submission" date="2022-11" db="EMBL/GenBank/DDBJ databases">
        <title>Whole genome sequence of Eschrichtius robustus ER-17-0199.</title>
        <authorList>
            <person name="Bruniche-Olsen A."/>
            <person name="Black A.N."/>
            <person name="Fields C.J."/>
            <person name="Walden K."/>
            <person name="Dewoody J.A."/>
        </authorList>
    </citation>
    <scope>NUCLEOTIDE SEQUENCE [LARGE SCALE GENOMIC DNA]</scope>
    <source>
        <strain evidence="4">ER-17-0199</strain>
        <tissue evidence="4">Blubber</tissue>
    </source>
</reference>
<dbReference type="Pfam" id="PF19311">
    <property type="entry name" value="KELAA"/>
    <property type="match status" value="1"/>
</dbReference>
<dbReference type="InterPro" id="IPR045669">
    <property type="entry name" value="FHIP_C"/>
</dbReference>
<dbReference type="PANTHER" id="PTHR21705:SF10">
    <property type="entry name" value="FHF COMPLEX SUBUNIT HOOK INTERACTING PROTEIN 2A"/>
    <property type="match status" value="1"/>
</dbReference>
<dbReference type="EMBL" id="JAIQCJ010001425">
    <property type="protein sequence ID" value="KAJ8789560.1"/>
    <property type="molecule type" value="Genomic_DNA"/>
</dbReference>
<feature type="domain" description="FHF complex subunit HOOK-interacting protein C-terminal" evidence="3">
    <location>
        <begin position="38"/>
        <end position="115"/>
    </location>
</feature>
<keyword evidence="2" id="KW-0732">Signal</keyword>
<dbReference type="InterPro" id="IPR019384">
    <property type="entry name" value="FHIP"/>
</dbReference>